<protein>
    <submittedName>
        <fullName evidence="1">Uncharacterized protein</fullName>
    </submittedName>
</protein>
<dbReference type="SUPFAM" id="SSF50876">
    <property type="entry name" value="Avidin/streptavidin"/>
    <property type="match status" value="1"/>
</dbReference>
<dbReference type="EMBL" id="AP017378">
    <property type="protein sequence ID" value="BBD09562.1"/>
    <property type="molecule type" value="Genomic_DNA"/>
</dbReference>
<keyword evidence="2" id="KW-1185">Reference proteome</keyword>
<accession>A0A2Z6B230</accession>
<gene>
    <name evidence="1" type="ORF">DFE_2836</name>
</gene>
<dbReference type="AlphaFoldDB" id="A0A2Z6B230"/>
<evidence type="ECO:0000313" key="2">
    <source>
        <dbReference type="Proteomes" id="UP000269883"/>
    </source>
</evidence>
<dbReference type="KEGG" id="dfl:DFE_2836"/>
<reference evidence="1 2" key="1">
    <citation type="journal article" date="2018" name="Sci. Adv.">
        <title>Multi-heme cytochromes provide a pathway for survival in energy-limited environments.</title>
        <authorList>
            <person name="Deng X."/>
            <person name="Dohmae N."/>
            <person name="Nealson K.H."/>
            <person name="Hashimoto K."/>
            <person name="Okamoto A."/>
        </authorList>
    </citation>
    <scope>NUCLEOTIDE SEQUENCE [LARGE SCALE GENOMIC DNA]</scope>
    <source>
        <strain evidence="1 2">IS5</strain>
    </source>
</reference>
<sequence>MLKVEGMSNQGKIVGQLIDIDDKSPSKGTMIPVVGWFYDPYIAFSTKIDVDFRGEFGVAAWVGAIDGGVMIVRWTRIYKDGMLNKVEKKNGKFQLTQPKMYELLLRDRRIKLKKIFN</sequence>
<name>A0A2Z6B230_9BACT</name>
<dbReference type="InterPro" id="IPR036896">
    <property type="entry name" value="Avidin-like_sf"/>
</dbReference>
<proteinExistence type="predicted"/>
<dbReference type="Proteomes" id="UP000269883">
    <property type="component" value="Chromosome"/>
</dbReference>
<organism evidence="1 2">
    <name type="scientific">Desulfovibrio ferrophilus</name>
    <dbReference type="NCBI Taxonomy" id="241368"/>
    <lineage>
        <taxon>Bacteria</taxon>
        <taxon>Pseudomonadati</taxon>
        <taxon>Thermodesulfobacteriota</taxon>
        <taxon>Desulfovibrionia</taxon>
        <taxon>Desulfovibrionales</taxon>
        <taxon>Desulfovibrionaceae</taxon>
        <taxon>Desulfovibrio</taxon>
    </lineage>
</organism>
<evidence type="ECO:0000313" key="1">
    <source>
        <dbReference type="EMBL" id="BBD09562.1"/>
    </source>
</evidence>